<dbReference type="RefSeq" id="WP_111813333.1">
    <property type="nucleotide sequence ID" value="NZ_CBCRZQ010000001.1"/>
</dbReference>
<organism evidence="2 3">
    <name type="scientific">Aequorivita lipolytica</name>
    <dbReference type="NCBI Taxonomy" id="153267"/>
    <lineage>
        <taxon>Bacteria</taxon>
        <taxon>Pseudomonadati</taxon>
        <taxon>Bacteroidota</taxon>
        <taxon>Flavobacteriia</taxon>
        <taxon>Flavobacteriales</taxon>
        <taxon>Flavobacteriaceae</taxon>
        <taxon>Aequorivita</taxon>
    </lineage>
</organism>
<protein>
    <recommendedName>
        <fullName evidence="1">DUF6079 domain-containing protein</fullName>
    </recommendedName>
</protein>
<accession>A0A5C6YU53</accession>
<evidence type="ECO:0000259" key="1">
    <source>
        <dbReference type="Pfam" id="PF19557"/>
    </source>
</evidence>
<sequence length="208" mass="24526">MNQETLLQLFLIEFEHEHQKDFVLNEESLLRVNTLINYFTKNKDFFTSPIVSKLSQPSLNKGLLIIGDFGTGKSTILKTLLQVLKKTNVLYSIHHHVMEVNQKYEAAEKPADKAKFMKDFSEANRFFDDILTEEKANNYGVKFIFKDILELRYEKKNLTLMTCNFDPDSPDDVKMGIKQFYEKYGGRVYDRLFEMFNIVEFKGKSYRR</sequence>
<dbReference type="SUPFAM" id="SSF52540">
    <property type="entry name" value="P-loop containing nucleoside triphosphate hydrolases"/>
    <property type="match status" value="1"/>
</dbReference>
<keyword evidence="3" id="KW-1185">Reference proteome</keyword>
<dbReference type="CDD" id="cd00009">
    <property type="entry name" value="AAA"/>
    <property type="match status" value="1"/>
</dbReference>
<dbReference type="InterPro" id="IPR045725">
    <property type="entry name" value="DUF6079_N"/>
</dbReference>
<dbReference type="AlphaFoldDB" id="A0A5C6YU53"/>
<dbReference type="OrthoDB" id="835620at2"/>
<reference evidence="2 3" key="1">
    <citation type="submission" date="2019-08" db="EMBL/GenBank/DDBJ databases">
        <title>Genome of Aequorivita lipolytica Y10-2 (type strain).</title>
        <authorList>
            <person name="Bowman J.P."/>
        </authorList>
    </citation>
    <scope>NUCLEOTIDE SEQUENCE [LARGE SCALE GENOMIC DNA]</scope>
    <source>
        <strain evidence="2 3">Y10-2</strain>
    </source>
</reference>
<proteinExistence type="predicted"/>
<dbReference type="EMBL" id="VORU01000001">
    <property type="protein sequence ID" value="TXD70584.1"/>
    <property type="molecule type" value="Genomic_DNA"/>
</dbReference>
<dbReference type="Proteomes" id="UP000321945">
    <property type="component" value="Unassembled WGS sequence"/>
</dbReference>
<dbReference type="Gene3D" id="3.40.50.300">
    <property type="entry name" value="P-loop containing nucleotide triphosphate hydrolases"/>
    <property type="match status" value="1"/>
</dbReference>
<evidence type="ECO:0000313" key="2">
    <source>
        <dbReference type="EMBL" id="TXD70584.1"/>
    </source>
</evidence>
<dbReference type="Pfam" id="PF19557">
    <property type="entry name" value="DUF6079_1st"/>
    <property type="match status" value="1"/>
</dbReference>
<feature type="domain" description="DUF6079" evidence="1">
    <location>
        <begin position="53"/>
        <end position="171"/>
    </location>
</feature>
<dbReference type="InterPro" id="IPR027417">
    <property type="entry name" value="P-loop_NTPase"/>
</dbReference>
<name>A0A5C6YU53_9FLAO</name>
<comment type="caution">
    <text evidence="2">The sequence shown here is derived from an EMBL/GenBank/DDBJ whole genome shotgun (WGS) entry which is preliminary data.</text>
</comment>
<evidence type="ECO:0000313" key="3">
    <source>
        <dbReference type="Proteomes" id="UP000321945"/>
    </source>
</evidence>
<gene>
    <name evidence="2" type="ORF">ESV24_00385</name>
</gene>